<organism evidence="3">
    <name type="scientific">Oikopleura dioica</name>
    <name type="common">Tunicate</name>
    <dbReference type="NCBI Taxonomy" id="34765"/>
    <lineage>
        <taxon>Eukaryota</taxon>
        <taxon>Metazoa</taxon>
        <taxon>Chordata</taxon>
        <taxon>Tunicata</taxon>
        <taxon>Appendicularia</taxon>
        <taxon>Copelata</taxon>
        <taxon>Oikopleuridae</taxon>
        <taxon>Oikopleura</taxon>
    </lineage>
</organism>
<dbReference type="OrthoDB" id="6682367at2759"/>
<dbReference type="PANTHER" id="PTHR10174:SF208">
    <property type="entry name" value="CRAL-TRIO DOMAIN-CONTAINING PROTEIN DDB_G0278031"/>
    <property type="match status" value="1"/>
</dbReference>
<dbReference type="SMART" id="SM00516">
    <property type="entry name" value="SEC14"/>
    <property type="match status" value="1"/>
</dbReference>
<dbReference type="InterPro" id="IPR036865">
    <property type="entry name" value="CRAL-TRIO_dom_sf"/>
</dbReference>
<gene>
    <name evidence="3" type="ORF">GSOID_T00002794001</name>
</gene>
<dbReference type="SMART" id="SM01100">
    <property type="entry name" value="CRAL_TRIO_N"/>
    <property type="match status" value="1"/>
</dbReference>
<evidence type="ECO:0000313" key="4">
    <source>
        <dbReference type="Proteomes" id="UP000001307"/>
    </source>
</evidence>
<dbReference type="PRINTS" id="PR00180">
    <property type="entry name" value="CRETINALDHBP"/>
</dbReference>
<evidence type="ECO:0000313" key="3">
    <source>
        <dbReference type="EMBL" id="CBY12735.1"/>
    </source>
</evidence>
<dbReference type="PANTHER" id="PTHR10174">
    <property type="entry name" value="ALPHA-TOCOPHEROL TRANSFER PROTEIN-RELATED"/>
    <property type="match status" value="1"/>
</dbReference>
<name>E4XSM3_OIKDI</name>
<proteinExistence type="predicted"/>
<accession>E4XSM3</accession>
<keyword evidence="4" id="KW-1185">Reference proteome</keyword>
<dbReference type="InterPro" id="IPR036273">
    <property type="entry name" value="CRAL/TRIO_N_dom_sf"/>
</dbReference>
<dbReference type="CDD" id="cd00170">
    <property type="entry name" value="SEC14"/>
    <property type="match status" value="1"/>
</dbReference>
<reference evidence="3" key="1">
    <citation type="journal article" date="2010" name="Science">
        <title>Plasticity of animal genome architecture unmasked by rapid evolution of a pelagic tunicate.</title>
        <authorList>
            <person name="Denoeud F."/>
            <person name="Henriet S."/>
            <person name="Mungpakdee S."/>
            <person name="Aury J.M."/>
            <person name="Da Silva C."/>
            <person name="Brinkmann H."/>
            <person name="Mikhaleva J."/>
            <person name="Olsen L.C."/>
            <person name="Jubin C."/>
            <person name="Canestro C."/>
            <person name="Bouquet J.M."/>
            <person name="Danks G."/>
            <person name="Poulain J."/>
            <person name="Campsteijn C."/>
            <person name="Adamski M."/>
            <person name="Cross I."/>
            <person name="Yadetie F."/>
            <person name="Muffato M."/>
            <person name="Louis A."/>
            <person name="Butcher S."/>
            <person name="Tsagkogeorga G."/>
            <person name="Konrad A."/>
            <person name="Singh S."/>
            <person name="Jensen M.F."/>
            <person name="Cong E.H."/>
            <person name="Eikeseth-Otteraa H."/>
            <person name="Noel B."/>
            <person name="Anthouard V."/>
            <person name="Porcel B.M."/>
            <person name="Kachouri-Lafond R."/>
            <person name="Nishino A."/>
            <person name="Ugolini M."/>
            <person name="Chourrout P."/>
            <person name="Nishida H."/>
            <person name="Aasland R."/>
            <person name="Huzurbazar S."/>
            <person name="Westhof E."/>
            <person name="Delsuc F."/>
            <person name="Lehrach H."/>
            <person name="Reinhardt R."/>
            <person name="Weissenbach J."/>
            <person name="Roy S.W."/>
            <person name="Artiguenave F."/>
            <person name="Postlethwait J.H."/>
            <person name="Manak J.R."/>
            <person name="Thompson E.M."/>
            <person name="Jaillon O."/>
            <person name="Du Pasquier L."/>
            <person name="Boudinot P."/>
            <person name="Liberles D.A."/>
            <person name="Volff J.N."/>
            <person name="Philippe H."/>
            <person name="Lenhard B."/>
            <person name="Roest Crollius H."/>
            <person name="Wincker P."/>
            <person name="Chourrout D."/>
        </authorList>
    </citation>
    <scope>NUCLEOTIDE SEQUENCE [LARGE SCALE GENOMIC DNA]</scope>
</reference>
<dbReference type="FunCoup" id="E4XSM3">
    <property type="interactions" value="1"/>
</dbReference>
<protein>
    <recommendedName>
        <fullName evidence="2">CRAL-TRIO domain-containing protein</fullName>
    </recommendedName>
</protein>
<dbReference type="SUPFAM" id="SSF52087">
    <property type="entry name" value="CRAL/TRIO domain"/>
    <property type="match status" value="1"/>
</dbReference>
<dbReference type="AlphaFoldDB" id="E4XSM3"/>
<dbReference type="InterPro" id="IPR001251">
    <property type="entry name" value="CRAL-TRIO_dom"/>
</dbReference>
<feature type="domain" description="CRAL-TRIO" evidence="2">
    <location>
        <begin position="109"/>
        <end position="276"/>
    </location>
</feature>
<dbReference type="GO" id="GO:1902936">
    <property type="term" value="F:phosphatidylinositol bisphosphate binding"/>
    <property type="evidence" value="ECO:0007669"/>
    <property type="project" value="TreeGrafter"/>
</dbReference>
<dbReference type="Gene3D" id="1.10.8.20">
    <property type="entry name" value="N-terminal domain of phosphatidylinositol transfer protein sec14p"/>
    <property type="match status" value="1"/>
</dbReference>
<dbReference type="Pfam" id="PF00650">
    <property type="entry name" value="CRAL_TRIO"/>
    <property type="match status" value="1"/>
</dbReference>
<sequence>MMGAEISEKSKRKAKEELGETDESRERCLSELKVHSNVTAPYGGSVQPSEDKDLIKFLRARKFDVQKAADLFRSYHTKRLVLHDFSQLQSSSTYKDYLKTLAHNWGNYIAVLDRPDTQGRRIVICRESSSFQSSACADANRPSTLWFFLILDWLLETCKDMQVNGIVVITDMKDFSLSQFQWLLTHPGALKERITSIQDGVPMRIKCIRIANEPMIFSMVYALVSPFLKQKLRQRIKTVSTRYEEIYKVLDGSNNENNDWKNIMPKSVGGKVSWSELTESTVQNVLDYYLQFDSI</sequence>
<feature type="region of interest" description="Disordered" evidence="1">
    <location>
        <begin position="1"/>
        <end position="26"/>
    </location>
</feature>
<dbReference type="Pfam" id="PF03765">
    <property type="entry name" value="CRAL_TRIO_N"/>
    <property type="match status" value="1"/>
</dbReference>
<dbReference type="EMBL" id="FN653138">
    <property type="protein sequence ID" value="CBY12735.1"/>
    <property type="molecule type" value="Genomic_DNA"/>
</dbReference>
<dbReference type="InterPro" id="IPR011074">
    <property type="entry name" value="CRAL/TRIO_N_dom"/>
</dbReference>
<dbReference type="SUPFAM" id="SSF46938">
    <property type="entry name" value="CRAL/TRIO N-terminal domain"/>
    <property type="match status" value="1"/>
</dbReference>
<evidence type="ECO:0000259" key="2">
    <source>
        <dbReference type="PROSITE" id="PS50191"/>
    </source>
</evidence>
<dbReference type="InParanoid" id="E4XSM3"/>
<dbReference type="PROSITE" id="PS50191">
    <property type="entry name" value="CRAL_TRIO"/>
    <property type="match status" value="1"/>
</dbReference>
<dbReference type="Proteomes" id="UP000001307">
    <property type="component" value="Unassembled WGS sequence"/>
</dbReference>
<evidence type="ECO:0000256" key="1">
    <source>
        <dbReference type="SAM" id="MobiDB-lite"/>
    </source>
</evidence>
<dbReference type="Gene3D" id="3.40.525.10">
    <property type="entry name" value="CRAL-TRIO lipid binding domain"/>
    <property type="match status" value="1"/>
</dbReference>
<dbReference type="GO" id="GO:0016020">
    <property type="term" value="C:membrane"/>
    <property type="evidence" value="ECO:0007669"/>
    <property type="project" value="TreeGrafter"/>
</dbReference>